<evidence type="ECO:0000313" key="2">
    <source>
        <dbReference type="Proteomes" id="UP001457282"/>
    </source>
</evidence>
<comment type="caution">
    <text evidence="1">The sequence shown here is derived from an EMBL/GenBank/DDBJ whole genome shotgun (WGS) entry which is preliminary data.</text>
</comment>
<dbReference type="Proteomes" id="UP001457282">
    <property type="component" value="Unassembled WGS sequence"/>
</dbReference>
<proteinExistence type="predicted"/>
<dbReference type="EMBL" id="JBEDUW010000002">
    <property type="protein sequence ID" value="KAK9943499.1"/>
    <property type="molecule type" value="Genomic_DNA"/>
</dbReference>
<gene>
    <name evidence="1" type="ORF">M0R45_009105</name>
</gene>
<sequence length="97" mass="10812">MIDDAWGGVERQSTVSTAERGCVAGFGSRRRVDGWIKEEMGSVMVSGGRWLWAVKDRSEGRGMGMNACRSSRLSWACEEARQKHGWAFVMIGEAVNW</sequence>
<evidence type="ECO:0000313" key="1">
    <source>
        <dbReference type="EMBL" id="KAK9943499.1"/>
    </source>
</evidence>
<accession>A0AAW1Y5K8</accession>
<protein>
    <submittedName>
        <fullName evidence="1">Uncharacterized protein</fullName>
    </submittedName>
</protein>
<organism evidence="1 2">
    <name type="scientific">Rubus argutus</name>
    <name type="common">Southern blackberry</name>
    <dbReference type="NCBI Taxonomy" id="59490"/>
    <lineage>
        <taxon>Eukaryota</taxon>
        <taxon>Viridiplantae</taxon>
        <taxon>Streptophyta</taxon>
        <taxon>Embryophyta</taxon>
        <taxon>Tracheophyta</taxon>
        <taxon>Spermatophyta</taxon>
        <taxon>Magnoliopsida</taxon>
        <taxon>eudicotyledons</taxon>
        <taxon>Gunneridae</taxon>
        <taxon>Pentapetalae</taxon>
        <taxon>rosids</taxon>
        <taxon>fabids</taxon>
        <taxon>Rosales</taxon>
        <taxon>Rosaceae</taxon>
        <taxon>Rosoideae</taxon>
        <taxon>Rosoideae incertae sedis</taxon>
        <taxon>Rubus</taxon>
    </lineage>
</organism>
<keyword evidence="2" id="KW-1185">Reference proteome</keyword>
<name>A0AAW1Y5K8_RUBAR</name>
<reference evidence="1 2" key="1">
    <citation type="journal article" date="2023" name="G3 (Bethesda)">
        <title>A chromosome-length genome assembly and annotation of blackberry (Rubus argutus, cv. 'Hillquist').</title>
        <authorList>
            <person name="Bruna T."/>
            <person name="Aryal R."/>
            <person name="Dudchenko O."/>
            <person name="Sargent D.J."/>
            <person name="Mead D."/>
            <person name="Buti M."/>
            <person name="Cavallini A."/>
            <person name="Hytonen T."/>
            <person name="Andres J."/>
            <person name="Pham M."/>
            <person name="Weisz D."/>
            <person name="Mascagni F."/>
            <person name="Usai G."/>
            <person name="Natali L."/>
            <person name="Bassil N."/>
            <person name="Fernandez G.E."/>
            <person name="Lomsadze A."/>
            <person name="Armour M."/>
            <person name="Olukolu B."/>
            <person name="Poorten T."/>
            <person name="Britton C."/>
            <person name="Davik J."/>
            <person name="Ashrafi H."/>
            <person name="Aiden E.L."/>
            <person name="Borodovsky M."/>
            <person name="Worthington M."/>
        </authorList>
    </citation>
    <scope>NUCLEOTIDE SEQUENCE [LARGE SCALE GENOMIC DNA]</scope>
    <source>
        <strain evidence="1">PI 553951</strain>
    </source>
</reference>
<dbReference type="AlphaFoldDB" id="A0AAW1Y5K8"/>